<dbReference type="EMBL" id="CP104013">
    <property type="protein sequence ID" value="UYP45663.1"/>
    <property type="molecule type" value="Genomic_DNA"/>
</dbReference>
<dbReference type="PANTHER" id="PTHR43415">
    <property type="entry name" value="SPERMIDINE N(1)-ACETYLTRANSFERASE"/>
    <property type="match status" value="1"/>
</dbReference>
<name>A0ABY6HQN9_9ARCH</name>
<dbReference type="PANTHER" id="PTHR43415:SF3">
    <property type="entry name" value="GNAT-FAMILY ACETYLTRANSFERASE"/>
    <property type="match status" value="1"/>
</dbReference>
<keyword evidence="3" id="KW-1185">Reference proteome</keyword>
<dbReference type="InterPro" id="IPR000182">
    <property type="entry name" value="GNAT_dom"/>
</dbReference>
<accession>A0ABY6HQN9</accession>
<sequence>MEFLIEPMKIQYAHEIAKWHYSGKYAFYDFRADPEDLKEILDPLSWPNHFFIVHSTEEQGIGYFYFEKKEGWISIGLGLKPSLTGLGLGFPFIKAGLTFARQKFGISQFTLSVWTENHRAIKTYEKLGFKKYRNFSQKTNAGVYPFVEMRLCFEN</sequence>
<proteinExistence type="predicted"/>
<gene>
    <name evidence="2" type="ORF">NEF87_001948</name>
</gene>
<feature type="domain" description="N-acetyltransferase" evidence="1">
    <location>
        <begin position="3"/>
        <end position="150"/>
    </location>
</feature>
<evidence type="ECO:0000313" key="2">
    <source>
        <dbReference type="EMBL" id="UYP45663.1"/>
    </source>
</evidence>
<dbReference type="Gene3D" id="3.40.630.30">
    <property type="match status" value="1"/>
</dbReference>
<reference evidence="2" key="1">
    <citation type="submission" date="2022-09" db="EMBL/GenBank/DDBJ databases">
        <title>Actin cytoskeleton and complex cell architecture in an #Asgard archaeon.</title>
        <authorList>
            <person name="Ponce Toledo R.I."/>
            <person name="Schleper C."/>
            <person name="Rodrigues Oliveira T."/>
            <person name="Wollweber F."/>
            <person name="Xu J."/>
            <person name="Rittmann S."/>
            <person name="Klingl A."/>
            <person name="Pilhofer M."/>
        </authorList>
    </citation>
    <scope>NUCLEOTIDE SEQUENCE</scope>
    <source>
        <strain evidence="2">B-35</strain>
    </source>
</reference>
<dbReference type="PROSITE" id="PS51186">
    <property type="entry name" value="GNAT"/>
    <property type="match status" value="1"/>
</dbReference>
<dbReference type="Pfam" id="PF13302">
    <property type="entry name" value="Acetyltransf_3"/>
    <property type="match status" value="1"/>
</dbReference>
<evidence type="ECO:0000259" key="1">
    <source>
        <dbReference type="PROSITE" id="PS51186"/>
    </source>
</evidence>
<protein>
    <recommendedName>
        <fullName evidence="1">N-acetyltransferase domain-containing protein</fullName>
    </recommendedName>
</protein>
<dbReference type="Proteomes" id="UP001208689">
    <property type="component" value="Chromosome"/>
</dbReference>
<dbReference type="SUPFAM" id="SSF55729">
    <property type="entry name" value="Acyl-CoA N-acyltransferases (Nat)"/>
    <property type="match status" value="1"/>
</dbReference>
<organism evidence="2 3">
    <name type="scientific">Candidatus Lokiarchaeum ossiferum</name>
    <dbReference type="NCBI Taxonomy" id="2951803"/>
    <lineage>
        <taxon>Archaea</taxon>
        <taxon>Promethearchaeati</taxon>
        <taxon>Promethearchaeota</taxon>
        <taxon>Promethearchaeia</taxon>
        <taxon>Promethearchaeales</taxon>
        <taxon>Promethearchaeaceae</taxon>
        <taxon>Candidatus Lokiarchaeum</taxon>
    </lineage>
</organism>
<dbReference type="InterPro" id="IPR016181">
    <property type="entry name" value="Acyl_CoA_acyltransferase"/>
</dbReference>
<evidence type="ECO:0000313" key="3">
    <source>
        <dbReference type="Proteomes" id="UP001208689"/>
    </source>
</evidence>